<protein>
    <submittedName>
        <fullName evidence="1">Uncharacterized protein</fullName>
    </submittedName>
</protein>
<accession>A0A0V0U036</accession>
<gene>
    <name evidence="1" type="ORF">T05_12454</name>
</gene>
<comment type="caution">
    <text evidence="1">The sequence shown here is derived from an EMBL/GenBank/DDBJ whole genome shotgun (WGS) entry which is preliminary data.</text>
</comment>
<evidence type="ECO:0000313" key="1">
    <source>
        <dbReference type="EMBL" id="KRX44003.1"/>
    </source>
</evidence>
<proteinExistence type="predicted"/>
<reference evidence="1 2" key="1">
    <citation type="submission" date="2015-01" db="EMBL/GenBank/DDBJ databases">
        <title>Evolution of Trichinella species and genotypes.</title>
        <authorList>
            <person name="Korhonen P.K."/>
            <person name="Edoardo P."/>
            <person name="Giuseppe L.R."/>
            <person name="Gasser R.B."/>
        </authorList>
    </citation>
    <scope>NUCLEOTIDE SEQUENCE [LARGE SCALE GENOMIC DNA]</scope>
    <source>
        <strain evidence="1">ISS417</strain>
    </source>
</reference>
<name>A0A0V0U036_9BILA</name>
<dbReference type="AlphaFoldDB" id="A0A0V0U036"/>
<feature type="non-terminal residue" evidence="1">
    <location>
        <position position="1"/>
    </location>
</feature>
<keyword evidence="2" id="KW-1185">Reference proteome</keyword>
<evidence type="ECO:0000313" key="2">
    <source>
        <dbReference type="Proteomes" id="UP000055048"/>
    </source>
</evidence>
<dbReference type="EMBL" id="JYDJ01000106">
    <property type="protein sequence ID" value="KRX44003.1"/>
    <property type="molecule type" value="Genomic_DNA"/>
</dbReference>
<organism evidence="1 2">
    <name type="scientific">Trichinella murrelli</name>
    <dbReference type="NCBI Taxonomy" id="144512"/>
    <lineage>
        <taxon>Eukaryota</taxon>
        <taxon>Metazoa</taxon>
        <taxon>Ecdysozoa</taxon>
        <taxon>Nematoda</taxon>
        <taxon>Enoplea</taxon>
        <taxon>Dorylaimia</taxon>
        <taxon>Trichinellida</taxon>
        <taxon>Trichinellidae</taxon>
        <taxon>Trichinella</taxon>
    </lineage>
</organism>
<dbReference type="Proteomes" id="UP000055048">
    <property type="component" value="Unassembled WGS sequence"/>
</dbReference>
<sequence length="154" mass="17366">LQYHQYMAGVDALDKMLSSYRPKMRSKNVVEFIFAFVEYGRSGRVSPANHHPFIAREAICKKPPGATVILTNNPPDIARTLPPIMCPRTMCTHEICNFCEKSSCIVMEISTQKWEAYLCILIRNVETLESNYSTTAGQISAKLCKTLSLIKAYV</sequence>